<dbReference type="InterPro" id="IPR035909">
    <property type="entry name" value="CheB_C"/>
</dbReference>
<feature type="domain" description="CheB-type methylesterase" evidence="9">
    <location>
        <begin position="172"/>
        <end position="359"/>
    </location>
</feature>
<dbReference type="PROSITE" id="PS50122">
    <property type="entry name" value="CHEB"/>
    <property type="match status" value="1"/>
</dbReference>
<keyword evidence="5 7" id="KW-0597">Phosphoprotein</keyword>
<comment type="domain">
    <text evidence="5">Contains a C-terminal catalytic domain, and an N-terminal region which modulates catalytic activity.</text>
</comment>
<keyword evidence="2 5" id="KW-0145">Chemotaxis</keyword>
<dbReference type="EC" id="3.5.1.44" evidence="5"/>
<dbReference type="SUPFAM" id="SSF52738">
    <property type="entry name" value="Methylesterase CheB, C-terminal domain"/>
    <property type="match status" value="1"/>
</dbReference>
<sequence length="363" mass="38840">MRSQKKIRVVVIDDSAFNRRAISKMLESMPEVVVVGYATDGEEGIRKVIDLKPDLVTLDLEMPRMDGFTLLRIIMGYCPTPVIVISSKSDDEKVFKALELGAVDFVAKPTQGISEELLSISGDIQQKVRSVLSLNMKEIIRREKGVASVPHASGKAKKDVEAPRVMPCRLDVVAIGASTGGPPALQRILASFREPLPLAIVISQHMPSGFTRTFAERLNRLCNFDVREASDGDQVRPGSVLIAPGGHNMVFEKSGGSVVARIVKPSATERYSPSVDAMLTSCAEVYGSRTLGVVLTGMGNDGSQGVRAVKSAGGQVIAEAESSAVVFGMPKEAIATGVVDKVVSIDLMALEIRMRSGVAADMD</sequence>
<dbReference type="InterPro" id="IPR008248">
    <property type="entry name" value="CheB-like"/>
</dbReference>
<evidence type="ECO:0000259" key="8">
    <source>
        <dbReference type="PROSITE" id="PS50110"/>
    </source>
</evidence>
<dbReference type="CDD" id="cd16432">
    <property type="entry name" value="CheB_Rec"/>
    <property type="match status" value="1"/>
</dbReference>
<accession>A0ABX7Q295</accession>
<evidence type="ECO:0000256" key="5">
    <source>
        <dbReference type="HAMAP-Rule" id="MF_00099"/>
    </source>
</evidence>
<comment type="function">
    <text evidence="5">Involved in chemotaxis. Part of a chemotaxis signal transduction system that modulates chemotaxis in response to various stimuli. Catalyzes the demethylation of specific methylglutamate residues introduced into the chemoreceptors (methyl-accepting chemotaxis proteins or MCP) by CheR. Also mediates the irreversible deamidation of specific glutamine residues to glutamic acid.</text>
</comment>
<feature type="active site" evidence="5 6">
    <location>
        <position position="301"/>
    </location>
</feature>
<comment type="catalytic activity">
    <reaction evidence="5">
        <text>L-glutaminyl-[protein] + H2O = L-glutamyl-[protein] + NH4(+)</text>
        <dbReference type="Rhea" id="RHEA:16441"/>
        <dbReference type="Rhea" id="RHEA-COMP:10207"/>
        <dbReference type="Rhea" id="RHEA-COMP:10208"/>
        <dbReference type="ChEBI" id="CHEBI:15377"/>
        <dbReference type="ChEBI" id="CHEBI:28938"/>
        <dbReference type="ChEBI" id="CHEBI:29973"/>
        <dbReference type="ChEBI" id="CHEBI:30011"/>
        <dbReference type="EC" id="3.5.1.44"/>
    </reaction>
</comment>
<gene>
    <name evidence="5" type="primary">cheB</name>
    <name evidence="10" type="ORF">JZM60_15670</name>
</gene>
<evidence type="ECO:0000256" key="3">
    <source>
        <dbReference type="ARBA" id="ARBA00022801"/>
    </source>
</evidence>
<organism evidence="10 11">
    <name type="scientific">Geobacter benzoatilyticus</name>
    <dbReference type="NCBI Taxonomy" id="2815309"/>
    <lineage>
        <taxon>Bacteria</taxon>
        <taxon>Pseudomonadati</taxon>
        <taxon>Thermodesulfobacteriota</taxon>
        <taxon>Desulfuromonadia</taxon>
        <taxon>Geobacterales</taxon>
        <taxon>Geobacteraceae</taxon>
        <taxon>Geobacter</taxon>
    </lineage>
</organism>
<dbReference type="SUPFAM" id="SSF52172">
    <property type="entry name" value="CheY-like"/>
    <property type="match status" value="1"/>
</dbReference>
<dbReference type="CDD" id="cd17541">
    <property type="entry name" value="REC_CheB-like"/>
    <property type="match status" value="1"/>
</dbReference>
<keyword evidence="3 5" id="KW-0378">Hydrolase</keyword>
<dbReference type="InterPro" id="IPR011006">
    <property type="entry name" value="CheY-like_superfamily"/>
</dbReference>
<evidence type="ECO:0000256" key="2">
    <source>
        <dbReference type="ARBA" id="ARBA00022500"/>
    </source>
</evidence>
<dbReference type="PANTHER" id="PTHR42872">
    <property type="entry name" value="PROTEIN-GLUTAMATE METHYLESTERASE/PROTEIN-GLUTAMINE GLUTAMINASE"/>
    <property type="match status" value="1"/>
</dbReference>
<dbReference type="InterPro" id="IPR001789">
    <property type="entry name" value="Sig_transdc_resp-reg_receiver"/>
</dbReference>
<feature type="active site" evidence="5 6">
    <location>
        <position position="205"/>
    </location>
</feature>
<evidence type="ECO:0000313" key="11">
    <source>
        <dbReference type="Proteomes" id="UP000663651"/>
    </source>
</evidence>
<comment type="catalytic activity">
    <reaction evidence="4 5">
        <text>[protein]-L-glutamate 5-O-methyl ester + H2O = L-glutamyl-[protein] + methanol + H(+)</text>
        <dbReference type="Rhea" id="RHEA:23236"/>
        <dbReference type="Rhea" id="RHEA-COMP:10208"/>
        <dbReference type="Rhea" id="RHEA-COMP:10311"/>
        <dbReference type="ChEBI" id="CHEBI:15377"/>
        <dbReference type="ChEBI" id="CHEBI:15378"/>
        <dbReference type="ChEBI" id="CHEBI:17790"/>
        <dbReference type="ChEBI" id="CHEBI:29973"/>
        <dbReference type="ChEBI" id="CHEBI:82795"/>
        <dbReference type="EC" id="3.1.1.61"/>
    </reaction>
</comment>
<dbReference type="Proteomes" id="UP000663651">
    <property type="component" value="Chromosome"/>
</dbReference>
<dbReference type="Pfam" id="PF01339">
    <property type="entry name" value="CheB_methylest"/>
    <property type="match status" value="1"/>
</dbReference>
<evidence type="ECO:0000256" key="4">
    <source>
        <dbReference type="ARBA" id="ARBA00048267"/>
    </source>
</evidence>
<dbReference type="PROSITE" id="PS50110">
    <property type="entry name" value="RESPONSE_REGULATORY"/>
    <property type="match status" value="1"/>
</dbReference>
<proteinExistence type="inferred from homology"/>
<dbReference type="EMBL" id="CP071382">
    <property type="protein sequence ID" value="QSV45534.1"/>
    <property type="molecule type" value="Genomic_DNA"/>
</dbReference>
<protein>
    <recommendedName>
        <fullName evidence="5">Protein-glutamate methylesterase/protein-glutamine glutaminase</fullName>
        <ecNumber evidence="5">3.1.1.61</ecNumber>
        <ecNumber evidence="5">3.5.1.44</ecNumber>
    </recommendedName>
</protein>
<feature type="modified residue" description="4-aspartylphosphate" evidence="5 7">
    <location>
        <position position="59"/>
    </location>
</feature>
<dbReference type="Gene3D" id="3.40.50.2300">
    <property type="match status" value="1"/>
</dbReference>
<dbReference type="InterPro" id="IPR000673">
    <property type="entry name" value="Sig_transdc_resp-reg_Me-estase"/>
</dbReference>
<comment type="subcellular location">
    <subcellularLocation>
        <location evidence="5">Cytoplasm</location>
    </subcellularLocation>
</comment>
<keyword evidence="1 5" id="KW-0963">Cytoplasm</keyword>
<dbReference type="Pfam" id="PF00072">
    <property type="entry name" value="Response_reg"/>
    <property type="match status" value="1"/>
</dbReference>
<dbReference type="EC" id="3.1.1.61" evidence="5"/>
<dbReference type="PIRSF" id="PIRSF000876">
    <property type="entry name" value="RR_chemtxs_CheB"/>
    <property type="match status" value="1"/>
</dbReference>
<evidence type="ECO:0000259" key="9">
    <source>
        <dbReference type="PROSITE" id="PS50122"/>
    </source>
</evidence>
<evidence type="ECO:0000313" key="10">
    <source>
        <dbReference type="EMBL" id="QSV45534.1"/>
    </source>
</evidence>
<reference evidence="10 11" key="1">
    <citation type="submission" date="2021-03" db="EMBL/GenBank/DDBJ databases">
        <title>Geobacter metallireducens gen. nov. sp. nov., a microorganism capable of coupling the complete oxidation of organic compounds to the reduction of iron and other metals.</title>
        <authorList>
            <person name="Li Y."/>
        </authorList>
    </citation>
    <scope>NUCLEOTIDE SEQUENCE [LARGE SCALE GENOMIC DNA]</scope>
    <source>
        <strain evidence="10 11">Jerry-YX</strain>
    </source>
</reference>
<dbReference type="PANTHER" id="PTHR42872:SF6">
    <property type="entry name" value="PROTEIN-GLUTAMATE METHYLESTERASE_PROTEIN-GLUTAMINE GLUTAMINASE"/>
    <property type="match status" value="1"/>
</dbReference>
<dbReference type="HAMAP" id="MF_00099">
    <property type="entry name" value="CheB_chemtxs"/>
    <property type="match status" value="1"/>
</dbReference>
<feature type="domain" description="Response regulatory" evidence="8">
    <location>
        <begin position="8"/>
        <end position="123"/>
    </location>
</feature>
<evidence type="ECO:0000256" key="1">
    <source>
        <dbReference type="ARBA" id="ARBA00022490"/>
    </source>
</evidence>
<feature type="active site" evidence="5 6">
    <location>
        <position position="178"/>
    </location>
</feature>
<comment type="PTM">
    <text evidence="5">Phosphorylated by CheA. Phosphorylation of the N-terminal regulatory domain activates the methylesterase activity.</text>
</comment>
<evidence type="ECO:0000256" key="6">
    <source>
        <dbReference type="PROSITE-ProRule" id="PRU00050"/>
    </source>
</evidence>
<dbReference type="RefSeq" id="WP_207163327.1">
    <property type="nucleotide sequence ID" value="NZ_CP071382.1"/>
</dbReference>
<keyword evidence="11" id="KW-1185">Reference proteome</keyword>
<dbReference type="NCBIfam" id="NF001965">
    <property type="entry name" value="PRK00742.1"/>
    <property type="match status" value="1"/>
</dbReference>
<dbReference type="Gene3D" id="3.40.50.180">
    <property type="entry name" value="Methylesterase CheB, C-terminal domain"/>
    <property type="match status" value="1"/>
</dbReference>
<name>A0ABX7Q295_9BACT</name>
<dbReference type="SMART" id="SM00448">
    <property type="entry name" value="REC"/>
    <property type="match status" value="1"/>
</dbReference>
<evidence type="ECO:0000256" key="7">
    <source>
        <dbReference type="PROSITE-ProRule" id="PRU00169"/>
    </source>
</evidence>
<comment type="similarity">
    <text evidence="5">Belongs to the CheB family.</text>
</comment>